<evidence type="ECO:0000313" key="2">
    <source>
        <dbReference type="Proteomes" id="UP000526003"/>
    </source>
</evidence>
<comment type="caution">
    <text evidence="1">The sequence shown here is derived from an EMBL/GenBank/DDBJ whole genome shotgun (WGS) entry which is preliminary data.</text>
</comment>
<dbReference type="Proteomes" id="UP000526003">
    <property type="component" value="Unassembled WGS sequence"/>
</dbReference>
<dbReference type="EMBL" id="JACMYG010000003">
    <property type="protein sequence ID" value="MBC2688854.1"/>
    <property type="molecule type" value="Genomic_DNA"/>
</dbReference>
<dbReference type="AlphaFoldDB" id="A0A7X1KWH4"/>
<reference evidence="1 2" key="1">
    <citation type="submission" date="2020-08" db="EMBL/GenBank/DDBJ databases">
        <title>Pseudomonas sp. nov.</title>
        <authorList>
            <person name="Gieschler S."/>
            <person name="Fiedler G."/>
            <person name="Brinks E."/>
            <person name="Boehnlein C."/>
            <person name="Franz C.M.A.P."/>
            <person name="Kabisch J."/>
        </authorList>
    </citation>
    <scope>NUCLEOTIDE SEQUENCE [LARGE SCALE GENOMIC DNA]</scope>
    <source>
        <strain evidence="1 2">MBT-1</strain>
    </source>
</reference>
<name>A0A7X1KWH4_9PSED</name>
<protein>
    <submittedName>
        <fullName evidence="1">DUF2867 domain-containing protein</fullName>
    </submittedName>
</protein>
<accession>A0A7X1KWH4</accession>
<organism evidence="1 2">
    <name type="scientific">Pseudomonas kielensis</name>
    <dbReference type="NCBI Taxonomy" id="2762577"/>
    <lineage>
        <taxon>Bacteria</taxon>
        <taxon>Pseudomonadati</taxon>
        <taxon>Pseudomonadota</taxon>
        <taxon>Gammaproteobacteria</taxon>
        <taxon>Pseudomonadales</taxon>
        <taxon>Pseudomonadaceae</taxon>
        <taxon>Pseudomonas</taxon>
    </lineage>
</organism>
<keyword evidence="2" id="KW-1185">Reference proteome</keyword>
<evidence type="ECO:0000313" key="1">
    <source>
        <dbReference type="EMBL" id="MBC2688854.1"/>
    </source>
</evidence>
<gene>
    <name evidence="1" type="ORF">H7995_03465</name>
</gene>
<proteinExistence type="predicted"/>
<sequence>MVDQSAVFTQVEGLSLVGTSVVHTLRPLSELDYYDCRSAALAADISVLEAWNIITAQTGWFMRLAFRVRDRISSLFGVKRIGGFSGSRRQTVSVGDYLDFFLVEHCAPDVLVLTERDRHLDVMICLSITARVVTITSSVVTHNAFGRAYMVPVGPAHKVIIQRNLRQLQRALAEGASALSD</sequence>
<dbReference type="Pfam" id="PF11066">
    <property type="entry name" value="DUF2867"/>
    <property type="match status" value="1"/>
</dbReference>
<dbReference type="InterPro" id="IPR021295">
    <property type="entry name" value="DUF2867"/>
</dbReference>